<dbReference type="RefSeq" id="WP_211807007.1">
    <property type="nucleotide sequence ID" value="NZ_CP072361.1"/>
</dbReference>
<reference evidence="2 3" key="1">
    <citation type="submission" date="2021-03" db="EMBL/GenBank/DDBJ databases">
        <title>Human Oral Microbial Genomes.</title>
        <authorList>
            <person name="Johnston C.D."/>
            <person name="Chen T."/>
            <person name="Dewhirst F.E."/>
        </authorList>
    </citation>
    <scope>NUCLEOTIDE SEQUENCE [LARGE SCALE GENOMIC DNA]</scope>
    <source>
        <strain evidence="2 3">F0054</strain>
    </source>
</reference>
<proteinExistence type="predicted"/>
<dbReference type="EMBL" id="CP072361">
    <property type="protein sequence ID" value="QUB74857.1"/>
    <property type="molecule type" value="Genomic_DNA"/>
</dbReference>
<protein>
    <submittedName>
        <fullName evidence="2">Transposase</fullName>
    </submittedName>
</protein>
<evidence type="ECO:0000259" key="1">
    <source>
        <dbReference type="Pfam" id="PF01610"/>
    </source>
</evidence>
<feature type="domain" description="Transposase IS204/IS1001/IS1096/IS1165 DDE" evidence="1">
    <location>
        <begin position="5"/>
        <end position="81"/>
    </location>
</feature>
<dbReference type="InterPro" id="IPR002560">
    <property type="entry name" value="Transposase_DDE"/>
</dbReference>
<keyword evidence="3" id="KW-1185">Reference proteome</keyword>
<organism evidence="2 3">
    <name type="scientific">Prevotella melaninogenica</name>
    <dbReference type="NCBI Taxonomy" id="28132"/>
    <lineage>
        <taxon>Bacteria</taxon>
        <taxon>Pseudomonadati</taxon>
        <taxon>Bacteroidota</taxon>
        <taxon>Bacteroidia</taxon>
        <taxon>Bacteroidales</taxon>
        <taxon>Prevotellaceae</taxon>
        <taxon>Prevotella</taxon>
    </lineage>
</organism>
<accession>A0ABX7XMJ3</accession>
<name>A0ABX7XMJ3_9BACT</name>
<evidence type="ECO:0000313" key="2">
    <source>
        <dbReference type="EMBL" id="QUB74857.1"/>
    </source>
</evidence>
<sequence length="106" mass="11863">MGEHLGIDETSFCHEVYTILHNKDGHGKKHTIITIVKETKPSNVITVLRQLPEENRLKVSDITIDLSNSMGAIAKAVVNPATLANEETKVEGLTRCKKQMLNRRDK</sequence>
<evidence type="ECO:0000313" key="3">
    <source>
        <dbReference type="Proteomes" id="UP000682195"/>
    </source>
</evidence>
<gene>
    <name evidence="2" type="ORF">J5A58_04735</name>
</gene>
<dbReference type="Pfam" id="PF01610">
    <property type="entry name" value="DDE_Tnp_ISL3"/>
    <property type="match status" value="1"/>
</dbReference>
<dbReference type="Proteomes" id="UP000682195">
    <property type="component" value="Chromosome 1"/>
</dbReference>